<evidence type="ECO:0000256" key="15">
    <source>
        <dbReference type="ARBA" id="ARBA00060886"/>
    </source>
</evidence>
<dbReference type="GO" id="GO:0005739">
    <property type="term" value="C:mitochondrion"/>
    <property type="evidence" value="ECO:0007669"/>
    <property type="project" value="UniProtKB-SubCell"/>
</dbReference>
<dbReference type="Pfam" id="PF05439">
    <property type="entry name" value="JTB"/>
    <property type="match status" value="1"/>
</dbReference>
<evidence type="ECO:0000256" key="4">
    <source>
        <dbReference type="ARBA" id="ARBA00004479"/>
    </source>
</evidence>
<evidence type="ECO:0000313" key="17">
    <source>
        <dbReference type="EMBL" id="KAJ8928416.1"/>
    </source>
</evidence>
<accession>A0AAV8WQI4</accession>
<keyword evidence="6" id="KW-0132">Cell division</keyword>
<keyword evidence="10" id="KW-1133">Transmembrane helix</keyword>
<proteinExistence type="inferred from homology"/>
<evidence type="ECO:0000256" key="8">
    <source>
        <dbReference type="ARBA" id="ARBA00022729"/>
    </source>
</evidence>
<dbReference type="EMBL" id="JANEYF010005380">
    <property type="protein sequence ID" value="KAJ8928416.1"/>
    <property type="molecule type" value="Genomic_DNA"/>
</dbReference>
<evidence type="ECO:0000256" key="11">
    <source>
        <dbReference type="ARBA" id="ARBA00023128"/>
    </source>
</evidence>
<dbReference type="GO" id="GO:0005819">
    <property type="term" value="C:spindle"/>
    <property type="evidence" value="ECO:0007669"/>
    <property type="project" value="UniProtKB-SubCell"/>
</dbReference>
<dbReference type="Proteomes" id="UP001162156">
    <property type="component" value="Unassembled WGS sequence"/>
</dbReference>
<dbReference type="FunFam" id="3.30.720.220:FF:000001">
    <property type="entry name" value="Jumping translocation breakpoint"/>
    <property type="match status" value="1"/>
</dbReference>
<dbReference type="GO" id="GO:0005813">
    <property type="term" value="C:centrosome"/>
    <property type="evidence" value="ECO:0007669"/>
    <property type="project" value="UniProtKB-SubCell"/>
</dbReference>
<keyword evidence="7" id="KW-0812">Transmembrane</keyword>
<evidence type="ECO:0000256" key="13">
    <source>
        <dbReference type="ARBA" id="ARBA00023212"/>
    </source>
</evidence>
<comment type="similarity">
    <text evidence="15">Belongs to the JTB family.</text>
</comment>
<keyword evidence="11" id="KW-0496">Mitochondrion</keyword>
<evidence type="ECO:0000256" key="2">
    <source>
        <dbReference type="ARBA" id="ARBA00004186"/>
    </source>
</evidence>
<dbReference type="GO" id="GO:0016020">
    <property type="term" value="C:membrane"/>
    <property type="evidence" value="ECO:0007669"/>
    <property type="project" value="UniProtKB-SubCell"/>
</dbReference>
<keyword evidence="14" id="KW-0131">Cell cycle</keyword>
<evidence type="ECO:0000256" key="14">
    <source>
        <dbReference type="ARBA" id="ARBA00023306"/>
    </source>
</evidence>
<keyword evidence="9" id="KW-0498">Mitosis</keyword>
<evidence type="ECO:0000256" key="3">
    <source>
        <dbReference type="ARBA" id="ARBA00004300"/>
    </source>
</evidence>
<keyword evidence="8" id="KW-0732">Signal</keyword>
<keyword evidence="5" id="KW-0963">Cytoplasm</keyword>
<evidence type="ECO:0000256" key="1">
    <source>
        <dbReference type="ARBA" id="ARBA00004173"/>
    </source>
</evidence>
<evidence type="ECO:0000256" key="5">
    <source>
        <dbReference type="ARBA" id="ARBA00022490"/>
    </source>
</evidence>
<dbReference type="GO" id="GO:0030496">
    <property type="term" value="C:midbody"/>
    <property type="evidence" value="ECO:0007669"/>
    <property type="project" value="TreeGrafter"/>
</dbReference>
<comment type="subcellular location">
    <subcellularLocation>
        <location evidence="3">Cytoplasm</location>
        <location evidence="3">Cytoskeleton</location>
        <location evidence="3">Microtubule organizing center</location>
        <location evidence="3">Centrosome</location>
    </subcellularLocation>
    <subcellularLocation>
        <location evidence="2">Cytoplasm</location>
        <location evidence="2">Cytoskeleton</location>
        <location evidence="2">Spindle</location>
    </subcellularLocation>
    <subcellularLocation>
        <location evidence="4">Membrane</location>
        <topology evidence="4">Single-pass type I membrane protein</topology>
    </subcellularLocation>
    <subcellularLocation>
        <location evidence="1">Mitochondrion</location>
    </subcellularLocation>
</comment>
<dbReference type="InterPro" id="IPR008657">
    <property type="entry name" value="JTB"/>
</dbReference>
<dbReference type="Gene3D" id="3.30.720.220">
    <property type="match status" value="1"/>
</dbReference>
<evidence type="ECO:0000256" key="9">
    <source>
        <dbReference type="ARBA" id="ARBA00022776"/>
    </source>
</evidence>
<organism evidence="17 18">
    <name type="scientific">Rhamnusium bicolor</name>
    <dbReference type="NCBI Taxonomy" id="1586634"/>
    <lineage>
        <taxon>Eukaryota</taxon>
        <taxon>Metazoa</taxon>
        <taxon>Ecdysozoa</taxon>
        <taxon>Arthropoda</taxon>
        <taxon>Hexapoda</taxon>
        <taxon>Insecta</taxon>
        <taxon>Pterygota</taxon>
        <taxon>Neoptera</taxon>
        <taxon>Endopterygota</taxon>
        <taxon>Coleoptera</taxon>
        <taxon>Polyphaga</taxon>
        <taxon>Cucujiformia</taxon>
        <taxon>Chrysomeloidea</taxon>
        <taxon>Cerambycidae</taxon>
        <taxon>Lepturinae</taxon>
        <taxon>Rhagiini</taxon>
        <taxon>Rhamnusium</taxon>
    </lineage>
</organism>
<sequence>MIESCPKKRMILGISFLGILTVLVLIVESHWTDSNKHIKKNNFVVEQNSTCWEKDKYEVIKDCEPCSAFEIRSKNIGVCIHTHYKEVLKCANGETVTRSCDRAAYFDEQAFWRFEGLMFIISIGSTLGRVEDVVNERSYIVRDSGGTQYRSKFLNKTNLPFIDKRVLYDVNLNLFNDNTEIANPELSTPNNEDSDSTAENELDFSLDITDDVSI</sequence>
<evidence type="ECO:0000256" key="16">
    <source>
        <dbReference type="ARBA" id="ARBA00068227"/>
    </source>
</evidence>
<evidence type="ECO:0000256" key="10">
    <source>
        <dbReference type="ARBA" id="ARBA00022989"/>
    </source>
</evidence>
<keyword evidence="18" id="KW-1185">Reference proteome</keyword>
<evidence type="ECO:0000256" key="7">
    <source>
        <dbReference type="ARBA" id="ARBA00022692"/>
    </source>
</evidence>
<name>A0AAV8WQI4_9CUCU</name>
<dbReference type="PANTHER" id="PTHR13041">
    <property type="entry name" value="JTB PROTEIN-RELATED"/>
    <property type="match status" value="1"/>
</dbReference>
<dbReference type="GO" id="GO:0000281">
    <property type="term" value="P:mitotic cytokinesis"/>
    <property type="evidence" value="ECO:0007669"/>
    <property type="project" value="TreeGrafter"/>
</dbReference>
<evidence type="ECO:0000256" key="12">
    <source>
        <dbReference type="ARBA" id="ARBA00023136"/>
    </source>
</evidence>
<gene>
    <name evidence="17" type="ORF">NQ314_019005</name>
</gene>
<reference evidence="17" key="1">
    <citation type="journal article" date="2023" name="Insect Mol. Biol.">
        <title>Genome sequencing provides insights into the evolution of gene families encoding plant cell wall-degrading enzymes in longhorned beetles.</title>
        <authorList>
            <person name="Shin N.R."/>
            <person name="Okamura Y."/>
            <person name="Kirsch R."/>
            <person name="Pauchet Y."/>
        </authorList>
    </citation>
    <scope>NUCLEOTIDE SEQUENCE</scope>
    <source>
        <strain evidence="17">RBIC_L_NR</strain>
    </source>
</reference>
<dbReference type="PANTHER" id="PTHR13041:SF3">
    <property type="entry name" value="PROTEIN JTB"/>
    <property type="match status" value="1"/>
</dbReference>
<protein>
    <recommendedName>
        <fullName evidence="16">Protein JTB</fullName>
    </recommendedName>
</protein>
<evidence type="ECO:0000256" key="6">
    <source>
        <dbReference type="ARBA" id="ARBA00022618"/>
    </source>
</evidence>
<keyword evidence="12" id="KW-0472">Membrane</keyword>
<comment type="caution">
    <text evidence="17">The sequence shown here is derived from an EMBL/GenBank/DDBJ whole genome shotgun (WGS) entry which is preliminary data.</text>
</comment>
<dbReference type="AlphaFoldDB" id="A0AAV8WQI4"/>
<evidence type="ECO:0000313" key="18">
    <source>
        <dbReference type="Proteomes" id="UP001162156"/>
    </source>
</evidence>
<keyword evidence="13" id="KW-0206">Cytoskeleton</keyword>